<dbReference type="RefSeq" id="WP_203862932.1">
    <property type="nucleotide sequence ID" value="NZ_BAAAZQ010000015.1"/>
</dbReference>
<evidence type="ECO:0000256" key="1">
    <source>
        <dbReference type="SAM" id="MobiDB-lite"/>
    </source>
</evidence>
<name>A0ABQ4F464_9ACTN</name>
<proteinExistence type="predicted"/>
<accession>A0ABQ4F464</accession>
<sequence length="94" mass="10883">MSNESPDDQRFRGGQAVQPVAPKPDLNTPTDPFQRWGRAAELSPVHDPDLDAFLEHLDERDRVDPACRDHLWPPLDEDDPRCDRCFLPYDEWSV</sequence>
<gene>
    <name evidence="2" type="ORF">Pma05_82760</name>
</gene>
<dbReference type="Proteomes" id="UP000621500">
    <property type="component" value="Unassembled WGS sequence"/>
</dbReference>
<feature type="region of interest" description="Disordered" evidence="1">
    <location>
        <begin position="1"/>
        <end position="34"/>
    </location>
</feature>
<comment type="caution">
    <text evidence="2">The sequence shown here is derived from an EMBL/GenBank/DDBJ whole genome shotgun (WGS) entry which is preliminary data.</text>
</comment>
<dbReference type="EMBL" id="BONX01000081">
    <property type="protein sequence ID" value="GIH01704.1"/>
    <property type="molecule type" value="Genomic_DNA"/>
</dbReference>
<evidence type="ECO:0000313" key="3">
    <source>
        <dbReference type="Proteomes" id="UP000621500"/>
    </source>
</evidence>
<reference evidence="2 3" key="1">
    <citation type="submission" date="2021-01" db="EMBL/GenBank/DDBJ databases">
        <title>Whole genome shotgun sequence of Plantactinospora mayteni NBRC 109088.</title>
        <authorList>
            <person name="Komaki H."/>
            <person name="Tamura T."/>
        </authorList>
    </citation>
    <scope>NUCLEOTIDE SEQUENCE [LARGE SCALE GENOMIC DNA]</scope>
    <source>
        <strain evidence="2 3">NBRC 109088</strain>
    </source>
</reference>
<organism evidence="2 3">
    <name type="scientific">Plantactinospora mayteni</name>
    <dbReference type="NCBI Taxonomy" id="566021"/>
    <lineage>
        <taxon>Bacteria</taxon>
        <taxon>Bacillati</taxon>
        <taxon>Actinomycetota</taxon>
        <taxon>Actinomycetes</taxon>
        <taxon>Micromonosporales</taxon>
        <taxon>Micromonosporaceae</taxon>
        <taxon>Plantactinospora</taxon>
    </lineage>
</organism>
<protein>
    <submittedName>
        <fullName evidence="2">Uncharacterized protein</fullName>
    </submittedName>
</protein>
<keyword evidence="3" id="KW-1185">Reference proteome</keyword>
<evidence type="ECO:0000313" key="2">
    <source>
        <dbReference type="EMBL" id="GIH01704.1"/>
    </source>
</evidence>